<reference evidence="1" key="1">
    <citation type="submission" date="2022-10" db="EMBL/GenBank/DDBJ databases">
        <title>The WGS of Solirubrobacter ginsenosidimutans DSM 21036.</title>
        <authorList>
            <person name="Jiang Z."/>
        </authorList>
    </citation>
    <scope>NUCLEOTIDE SEQUENCE</scope>
    <source>
        <strain evidence="1">DSM 21036</strain>
    </source>
</reference>
<proteinExistence type="predicted"/>
<sequence length="81" mass="8684">MGLVKSLLLLPLGPVNGVRWVVDVLVGEAERELAERESPQRRLADLDARCANGELSDAEAEALEAELIEQLLARHGLSGGP</sequence>
<dbReference type="EMBL" id="JAPDOD010000050">
    <property type="protein sequence ID" value="MDA0165680.1"/>
    <property type="molecule type" value="Genomic_DNA"/>
</dbReference>
<dbReference type="Proteomes" id="UP001149140">
    <property type="component" value="Unassembled WGS sequence"/>
</dbReference>
<protein>
    <submittedName>
        <fullName evidence="1">Gas vesicle protein GvpG</fullName>
    </submittedName>
</protein>
<name>A0A9X3N282_9ACTN</name>
<evidence type="ECO:0000313" key="1">
    <source>
        <dbReference type="EMBL" id="MDA0165680.1"/>
    </source>
</evidence>
<dbReference type="AlphaFoldDB" id="A0A9X3N282"/>
<organism evidence="1 2">
    <name type="scientific">Solirubrobacter ginsenosidimutans</name>
    <dbReference type="NCBI Taxonomy" id="490573"/>
    <lineage>
        <taxon>Bacteria</taxon>
        <taxon>Bacillati</taxon>
        <taxon>Actinomycetota</taxon>
        <taxon>Thermoleophilia</taxon>
        <taxon>Solirubrobacterales</taxon>
        <taxon>Solirubrobacteraceae</taxon>
        <taxon>Solirubrobacter</taxon>
    </lineage>
</organism>
<accession>A0A9X3N282</accession>
<dbReference type="Pfam" id="PF05120">
    <property type="entry name" value="GvpG"/>
    <property type="match status" value="1"/>
</dbReference>
<dbReference type="InterPro" id="IPR007804">
    <property type="entry name" value="GvpG"/>
</dbReference>
<dbReference type="RefSeq" id="WP_270044940.1">
    <property type="nucleotide sequence ID" value="NZ_JAPDOD010000050.1"/>
</dbReference>
<comment type="caution">
    <text evidence="1">The sequence shown here is derived from an EMBL/GenBank/DDBJ whole genome shotgun (WGS) entry which is preliminary data.</text>
</comment>
<evidence type="ECO:0000313" key="2">
    <source>
        <dbReference type="Proteomes" id="UP001149140"/>
    </source>
</evidence>
<gene>
    <name evidence="1" type="ORF">OM076_35765</name>
</gene>
<keyword evidence="2" id="KW-1185">Reference proteome</keyword>